<dbReference type="EMBL" id="JBHUDJ010000003">
    <property type="protein sequence ID" value="MFD1587377.1"/>
    <property type="molecule type" value="Genomic_DNA"/>
</dbReference>
<feature type="transmembrane region" description="Helical" evidence="2">
    <location>
        <begin position="343"/>
        <end position="362"/>
    </location>
</feature>
<name>A0ABD6CBR4_9EURY</name>
<accession>A0ABD6CBR4</accession>
<evidence type="ECO:0000256" key="1">
    <source>
        <dbReference type="SAM" id="MobiDB-lite"/>
    </source>
</evidence>
<keyword evidence="2" id="KW-0812">Transmembrane</keyword>
<gene>
    <name evidence="3" type="ORF">ACFR9U_10300</name>
</gene>
<feature type="compositionally biased region" description="Basic and acidic residues" evidence="1">
    <location>
        <begin position="312"/>
        <end position="330"/>
    </location>
</feature>
<dbReference type="RefSeq" id="WP_247373742.1">
    <property type="nucleotide sequence ID" value="NZ_JALLGV010000001.1"/>
</dbReference>
<feature type="transmembrane region" description="Helical" evidence="2">
    <location>
        <begin position="126"/>
        <end position="145"/>
    </location>
</feature>
<feature type="transmembrane region" description="Helical" evidence="2">
    <location>
        <begin position="20"/>
        <end position="53"/>
    </location>
</feature>
<evidence type="ECO:0000313" key="3">
    <source>
        <dbReference type="EMBL" id="MFD1587377.1"/>
    </source>
</evidence>
<proteinExistence type="predicted"/>
<keyword evidence="2" id="KW-1133">Transmembrane helix</keyword>
<feature type="region of interest" description="Disordered" evidence="1">
    <location>
        <begin position="150"/>
        <end position="175"/>
    </location>
</feature>
<dbReference type="Proteomes" id="UP001597119">
    <property type="component" value="Unassembled WGS sequence"/>
</dbReference>
<feature type="transmembrane region" description="Helical" evidence="2">
    <location>
        <begin position="65"/>
        <end position="87"/>
    </location>
</feature>
<keyword evidence="2" id="KW-0472">Membrane</keyword>
<feature type="compositionally biased region" description="Low complexity" evidence="1">
    <location>
        <begin position="154"/>
        <end position="175"/>
    </location>
</feature>
<reference evidence="3 4" key="1">
    <citation type="journal article" date="2019" name="Int. J. Syst. Evol. Microbiol.">
        <title>The Global Catalogue of Microorganisms (GCM) 10K type strain sequencing project: providing services to taxonomists for standard genome sequencing and annotation.</title>
        <authorList>
            <consortium name="The Broad Institute Genomics Platform"/>
            <consortium name="The Broad Institute Genome Sequencing Center for Infectious Disease"/>
            <person name="Wu L."/>
            <person name="Ma J."/>
        </authorList>
    </citation>
    <scope>NUCLEOTIDE SEQUENCE [LARGE SCALE GENOMIC DNA]</scope>
    <source>
        <strain evidence="3 4">CGMCC 1.12125</strain>
    </source>
</reference>
<feature type="transmembrane region" description="Helical" evidence="2">
    <location>
        <begin position="93"/>
        <end position="114"/>
    </location>
</feature>
<sequence>MGDGSTGFAVPPSFADRSKVGLVLGALVGALLFRPVGGAVALVGWIIGGVVGAEVLQAEDGGQVRLLYALETLSFSLLVILSEYALLTVLTDWGRIEIEAVIAVAGLVTLGVFLSCDDVVTNGYNLLIVFGVVGLVTLALVPPIVSGGGYGNGTPTPTETPTATPSPTPTRTSEPAYEPNWTFAIQFVDNTTYEYYAARWTYEWVGNVAAYDTRQAAYDDRSTLRAADVSRLTVEQQPNGTWEIRRDFGENRSIASRWQFVPRIVSDTGTASGIFADDLHIYDQRDIASVEIREPLGTHRLPSIAEQGIQNADDRQSATPRRSEPARDDSTSAPTQRRVQVPWWLYVVYGSLFVFGGLLRAFEHDLSPTTRSR</sequence>
<keyword evidence="4" id="KW-1185">Reference proteome</keyword>
<organism evidence="3 4">
    <name type="scientific">Halorientalis brevis</name>
    <dbReference type="NCBI Taxonomy" id="1126241"/>
    <lineage>
        <taxon>Archaea</taxon>
        <taxon>Methanobacteriati</taxon>
        <taxon>Methanobacteriota</taxon>
        <taxon>Stenosarchaea group</taxon>
        <taxon>Halobacteria</taxon>
        <taxon>Halobacteriales</taxon>
        <taxon>Haloarculaceae</taxon>
        <taxon>Halorientalis</taxon>
    </lineage>
</organism>
<evidence type="ECO:0000313" key="4">
    <source>
        <dbReference type="Proteomes" id="UP001597119"/>
    </source>
</evidence>
<dbReference type="AlphaFoldDB" id="A0ABD6CBR4"/>
<protein>
    <submittedName>
        <fullName evidence="3">Uncharacterized protein</fullName>
    </submittedName>
</protein>
<evidence type="ECO:0000256" key="2">
    <source>
        <dbReference type="SAM" id="Phobius"/>
    </source>
</evidence>
<feature type="region of interest" description="Disordered" evidence="1">
    <location>
        <begin position="301"/>
        <end position="334"/>
    </location>
</feature>
<comment type="caution">
    <text evidence="3">The sequence shown here is derived from an EMBL/GenBank/DDBJ whole genome shotgun (WGS) entry which is preliminary data.</text>
</comment>